<evidence type="ECO:0000313" key="2">
    <source>
        <dbReference type="Proteomes" id="UP000005237"/>
    </source>
</evidence>
<dbReference type="EnsemblMetazoa" id="CJA05657.1">
    <property type="protein sequence ID" value="CJA05657.1"/>
    <property type="gene ID" value="WBGene00124861"/>
</dbReference>
<keyword evidence="2" id="KW-1185">Reference proteome</keyword>
<dbReference type="AlphaFoldDB" id="A0A8R1HNM1"/>
<protein>
    <submittedName>
        <fullName evidence="1">Uncharacterized protein</fullName>
    </submittedName>
</protein>
<reference evidence="2" key="1">
    <citation type="submission" date="2010-08" db="EMBL/GenBank/DDBJ databases">
        <authorList>
            <consortium name="Caenorhabditis japonica Sequencing Consortium"/>
            <person name="Wilson R.K."/>
        </authorList>
    </citation>
    <scope>NUCLEOTIDE SEQUENCE [LARGE SCALE GENOMIC DNA]</scope>
    <source>
        <strain evidence="2">DF5081</strain>
    </source>
</reference>
<reference evidence="1" key="2">
    <citation type="submission" date="2022-06" db="UniProtKB">
        <authorList>
            <consortium name="EnsemblMetazoa"/>
        </authorList>
    </citation>
    <scope>IDENTIFICATION</scope>
    <source>
        <strain evidence="1">DF5081</strain>
    </source>
</reference>
<proteinExistence type="predicted"/>
<dbReference type="OMA" id="FYIRKAP"/>
<accession>A0A8R1HNM1</accession>
<dbReference type="Proteomes" id="UP000005237">
    <property type="component" value="Unassembled WGS sequence"/>
</dbReference>
<sequence>MKKDLSKNHAKNRLMDSYILGASTYATIIKVPHFPPETTSGKDELQPLLVYSLNKKRRWEIPTNLNAEVTEDGVKSILFKRELERLYYVWWCLQRNDFHVSYNFSKAIDTNLMNTAKTEDKVIGYHVIKAPRNFKKLFEHKCVRFIALKYPDYLGYTTPGLLTPLVYELMENEGDEMLPEEYDEEKEDVLDHTDKPSGFYNLEEHVVKKKPRRPKVQGWAVL</sequence>
<name>A0A8R1HNM1_CAEJA</name>
<organism evidence="1 2">
    <name type="scientific">Caenorhabditis japonica</name>
    <dbReference type="NCBI Taxonomy" id="281687"/>
    <lineage>
        <taxon>Eukaryota</taxon>
        <taxon>Metazoa</taxon>
        <taxon>Ecdysozoa</taxon>
        <taxon>Nematoda</taxon>
        <taxon>Chromadorea</taxon>
        <taxon>Rhabditida</taxon>
        <taxon>Rhabditina</taxon>
        <taxon>Rhabditomorpha</taxon>
        <taxon>Rhabditoidea</taxon>
        <taxon>Rhabditidae</taxon>
        <taxon>Peloderinae</taxon>
        <taxon>Caenorhabditis</taxon>
    </lineage>
</organism>
<evidence type="ECO:0000313" key="1">
    <source>
        <dbReference type="EnsemblMetazoa" id="CJA05657.1"/>
    </source>
</evidence>